<dbReference type="InterPro" id="IPR001360">
    <property type="entry name" value="Glyco_hydro_1"/>
</dbReference>
<reference evidence="3" key="2">
    <citation type="submission" date="2020-06" db="EMBL/GenBank/DDBJ databases">
        <title>Helianthus annuus Genome sequencing and assembly Release 2.</title>
        <authorList>
            <person name="Gouzy J."/>
            <person name="Langlade N."/>
            <person name="Munos S."/>
        </authorList>
    </citation>
    <scope>NUCLEOTIDE SEQUENCE</scope>
    <source>
        <tissue evidence="3">Leaves</tissue>
    </source>
</reference>
<accession>A0A9K3IA88</accession>
<evidence type="ECO:0000313" key="4">
    <source>
        <dbReference type="Proteomes" id="UP000215914"/>
    </source>
</evidence>
<protein>
    <submittedName>
        <fullName evidence="3">Beta-glucosidase</fullName>
        <ecNumber evidence="3">3.2.1.21</ecNumber>
    </submittedName>
</protein>
<comment type="similarity">
    <text evidence="1 2">Belongs to the glycosyl hydrolase 1 family.</text>
</comment>
<dbReference type="PANTHER" id="PTHR10353">
    <property type="entry name" value="GLYCOSYL HYDROLASE"/>
    <property type="match status" value="1"/>
</dbReference>
<dbReference type="Proteomes" id="UP000215914">
    <property type="component" value="Unassembled WGS sequence"/>
</dbReference>
<dbReference type="Pfam" id="PF00232">
    <property type="entry name" value="Glyco_hydro_1"/>
    <property type="match status" value="1"/>
</dbReference>
<dbReference type="Gramene" id="mRNA:HanXRQr2_Chr09g0412811">
    <property type="protein sequence ID" value="mRNA:HanXRQr2_Chr09g0412811"/>
    <property type="gene ID" value="HanXRQr2_Chr09g0412811"/>
</dbReference>
<proteinExistence type="inferred from homology"/>
<organism evidence="3 4">
    <name type="scientific">Helianthus annuus</name>
    <name type="common">Common sunflower</name>
    <dbReference type="NCBI Taxonomy" id="4232"/>
    <lineage>
        <taxon>Eukaryota</taxon>
        <taxon>Viridiplantae</taxon>
        <taxon>Streptophyta</taxon>
        <taxon>Embryophyta</taxon>
        <taxon>Tracheophyta</taxon>
        <taxon>Spermatophyta</taxon>
        <taxon>Magnoliopsida</taxon>
        <taxon>eudicotyledons</taxon>
        <taxon>Gunneridae</taxon>
        <taxon>Pentapetalae</taxon>
        <taxon>asterids</taxon>
        <taxon>campanulids</taxon>
        <taxon>Asterales</taxon>
        <taxon>Asteraceae</taxon>
        <taxon>Asteroideae</taxon>
        <taxon>Heliantheae alliance</taxon>
        <taxon>Heliantheae</taxon>
        <taxon>Helianthus</taxon>
    </lineage>
</organism>
<keyword evidence="3" id="KW-0326">Glycosidase</keyword>
<reference evidence="3" key="1">
    <citation type="journal article" date="2017" name="Nature">
        <title>The sunflower genome provides insights into oil metabolism, flowering and Asterid evolution.</title>
        <authorList>
            <person name="Badouin H."/>
            <person name="Gouzy J."/>
            <person name="Grassa C.J."/>
            <person name="Murat F."/>
            <person name="Staton S.E."/>
            <person name="Cottret L."/>
            <person name="Lelandais-Briere C."/>
            <person name="Owens G.L."/>
            <person name="Carrere S."/>
            <person name="Mayjonade B."/>
            <person name="Legrand L."/>
            <person name="Gill N."/>
            <person name="Kane N.C."/>
            <person name="Bowers J.E."/>
            <person name="Hubner S."/>
            <person name="Bellec A."/>
            <person name="Berard A."/>
            <person name="Berges H."/>
            <person name="Blanchet N."/>
            <person name="Boniface M.C."/>
            <person name="Brunel D."/>
            <person name="Catrice O."/>
            <person name="Chaidir N."/>
            <person name="Claudel C."/>
            <person name="Donnadieu C."/>
            <person name="Faraut T."/>
            <person name="Fievet G."/>
            <person name="Helmstetter N."/>
            <person name="King M."/>
            <person name="Knapp S.J."/>
            <person name="Lai Z."/>
            <person name="Le Paslier M.C."/>
            <person name="Lippi Y."/>
            <person name="Lorenzon L."/>
            <person name="Mandel J.R."/>
            <person name="Marage G."/>
            <person name="Marchand G."/>
            <person name="Marquand E."/>
            <person name="Bret-Mestries E."/>
            <person name="Morien E."/>
            <person name="Nambeesan S."/>
            <person name="Nguyen T."/>
            <person name="Pegot-Espagnet P."/>
            <person name="Pouilly N."/>
            <person name="Raftis F."/>
            <person name="Sallet E."/>
            <person name="Schiex T."/>
            <person name="Thomas J."/>
            <person name="Vandecasteele C."/>
            <person name="Vares D."/>
            <person name="Vear F."/>
            <person name="Vautrin S."/>
            <person name="Crespi M."/>
            <person name="Mangin B."/>
            <person name="Burke J.M."/>
            <person name="Salse J."/>
            <person name="Munos S."/>
            <person name="Vincourt P."/>
            <person name="Rieseberg L.H."/>
            <person name="Langlade N.B."/>
        </authorList>
    </citation>
    <scope>NUCLEOTIDE SEQUENCE</scope>
    <source>
        <tissue evidence="3">Leaves</tissue>
    </source>
</reference>
<keyword evidence="3" id="KW-0378">Hydrolase</keyword>
<dbReference type="GO" id="GO:0008422">
    <property type="term" value="F:beta-glucosidase activity"/>
    <property type="evidence" value="ECO:0000318"/>
    <property type="project" value="GO_Central"/>
</dbReference>
<dbReference type="AlphaFoldDB" id="A0A9K3IA88"/>
<dbReference type="EMBL" id="MNCJ02000324">
    <property type="protein sequence ID" value="KAF5793032.1"/>
    <property type="molecule type" value="Genomic_DNA"/>
</dbReference>
<dbReference type="SUPFAM" id="SSF51445">
    <property type="entry name" value="(Trans)glycosidases"/>
    <property type="match status" value="1"/>
</dbReference>
<evidence type="ECO:0000256" key="1">
    <source>
        <dbReference type="ARBA" id="ARBA00010838"/>
    </source>
</evidence>
<sequence>MYYNNLINYLLEKAVCPCVRLYHWDLLLYLNDSMGGWLSDSIVKYFAIYAETCFASFGDRVKKWITINEPLETAVNRYSTGLFATGRSDSHSAEPYLVAHHQLLAHAEAVSIYRTKLKALTDKEEDIAAAARHVDFQLGWFLDPIFFGEYTKSMPERVGDKLPIFSQKDKELLRNSLDFVGLNHSTSRFVSHSPNKYKSDYYSAQEGTRID</sequence>
<comment type="caution">
    <text evidence="3">The sequence shown here is derived from an EMBL/GenBank/DDBJ whole genome shotgun (WGS) entry which is preliminary data.</text>
</comment>
<gene>
    <name evidence="3" type="ORF">HanXRQr2_Chr09g0412811</name>
</gene>
<name>A0A9K3IA88_HELAN</name>
<evidence type="ECO:0000256" key="2">
    <source>
        <dbReference type="RuleBase" id="RU003690"/>
    </source>
</evidence>
<dbReference type="PANTHER" id="PTHR10353:SF310">
    <property type="entry name" value="BETA-GLUCOSIDASE 42"/>
    <property type="match status" value="1"/>
</dbReference>
<dbReference type="EC" id="3.2.1.21" evidence="3"/>
<dbReference type="GO" id="GO:0005975">
    <property type="term" value="P:carbohydrate metabolic process"/>
    <property type="evidence" value="ECO:0007669"/>
    <property type="project" value="InterPro"/>
</dbReference>
<evidence type="ECO:0000313" key="3">
    <source>
        <dbReference type="EMBL" id="KAF5793032.1"/>
    </source>
</evidence>
<keyword evidence="4" id="KW-1185">Reference proteome</keyword>
<dbReference type="Gene3D" id="3.20.20.80">
    <property type="entry name" value="Glycosidases"/>
    <property type="match status" value="1"/>
</dbReference>
<dbReference type="InterPro" id="IPR017853">
    <property type="entry name" value="GH"/>
</dbReference>